<proteinExistence type="predicted"/>
<accession>A0A4V1N3C0</accession>
<dbReference type="Pfam" id="PF01261">
    <property type="entry name" value="AP_endonuc_2"/>
    <property type="match status" value="1"/>
</dbReference>
<keyword evidence="3" id="KW-1185">Reference proteome</keyword>
<evidence type="ECO:0000313" key="2">
    <source>
        <dbReference type="EMBL" id="RXR27698.1"/>
    </source>
</evidence>
<dbReference type="InterPro" id="IPR050312">
    <property type="entry name" value="IolE/XylAMocC-like"/>
</dbReference>
<dbReference type="RefSeq" id="WP_129404727.1">
    <property type="nucleotide sequence ID" value="NZ_SBKP01000011.1"/>
</dbReference>
<gene>
    <name evidence="2" type="ORF">EQG66_11450</name>
</gene>
<dbReference type="OrthoDB" id="9779184at2"/>
<sequence>MRTIKGPGIFLAQFAGDAPPFNTLESIADWAAALGYKGIQIPSWDARLFDLEKAAESQIYCDEIRGMLADKGLAITELSTHLQGQLVAVHPAYDAQFDAFAAPHVRGDPRVRQAWAVDQLKKAAVASRRLGLTTHASFSGALAWPYFYPWPQRPAGLVEDAFDELARRWRPILDHFDANGVDIAYEIHPGEDLHDGITFEMFLDRVGNHPRANILYDPSHFVLQQLDYLAFIDIYHPRIKAFHVKDAEFRPNGRSGVYGGYQPWVERAGRFRSLGDGQIDFGQIFAKMAAYDFSGWAVLEWECALKHPEAGAAEGAPFIARHIIPVTDHAFDDFAAGGADRALNARLMGIAERALRTQPVAQSIS</sequence>
<dbReference type="GO" id="GO:0016853">
    <property type="term" value="F:isomerase activity"/>
    <property type="evidence" value="ECO:0007669"/>
    <property type="project" value="UniProtKB-KW"/>
</dbReference>
<evidence type="ECO:0000259" key="1">
    <source>
        <dbReference type="Pfam" id="PF01261"/>
    </source>
</evidence>
<name>A0A4V1N3C0_9SPHN</name>
<reference evidence="3" key="1">
    <citation type="submission" date="2019-01" db="EMBL/GenBank/DDBJ databases">
        <title>Cytophagaceae bacterium strain CAR-16.</title>
        <authorList>
            <person name="Chen W.-M."/>
        </authorList>
    </citation>
    <scope>NUCLEOTIDE SEQUENCE [LARGE SCALE GENOMIC DNA]</scope>
    <source>
        <strain evidence="3">CHR27</strain>
    </source>
</reference>
<dbReference type="InterPro" id="IPR036237">
    <property type="entry name" value="Xyl_isomerase-like_sf"/>
</dbReference>
<dbReference type="InterPro" id="IPR013022">
    <property type="entry name" value="Xyl_isomerase-like_TIM-brl"/>
</dbReference>
<keyword evidence="2" id="KW-0413">Isomerase</keyword>
<dbReference type="PANTHER" id="PTHR12110:SF21">
    <property type="entry name" value="XYLOSE ISOMERASE-LIKE TIM BARREL DOMAIN-CONTAINING PROTEIN"/>
    <property type="match status" value="1"/>
</dbReference>
<organism evidence="2 3">
    <name type="scientific">Sphingobium fluviale</name>
    <dbReference type="NCBI Taxonomy" id="2506423"/>
    <lineage>
        <taxon>Bacteria</taxon>
        <taxon>Pseudomonadati</taxon>
        <taxon>Pseudomonadota</taxon>
        <taxon>Alphaproteobacteria</taxon>
        <taxon>Sphingomonadales</taxon>
        <taxon>Sphingomonadaceae</taxon>
        <taxon>Sphingobium</taxon>
    </lineage>
</organism>
<dbReference type="SUPFAM" id="SSF51658">
    <property type="entry name" value="Xylose isomerase-like"/>
    <property type="match status" value="1"/>
</dbReference>
<dbReference type="AlphaFoldDB" id="A0A4V1N3C0"/>
<dbReference type="PANTHER" id="PTHR12110">
    <property type="entry name" value="HYDROXYPYRUVATE ISOMERASE"/>
    <property type="match status" value="1"/>
</dbReference>
<feature type="domain" description="Xylose isomerase-like TIM barrel" evidence="1">
    <location>
        <begin position="29"/>
        <end position="321"/>
    </location>
</feature>
<dbReference type="EMBL" id="SBKP01000011">
    <property type="protein sequence ID" value="RXR27698.1"/>
    <property type="molecule type" value="Genomic_DNA"/>
</dbReference>
<dbReference type="Proteomes" id="UP000290958">
    <property type="component" value="Unassembled WGS sequence"/>
</dbReference>
<evidence type="ECO:0000313" key="3">
    <source>
        <dbReference type="Proteomes" id="UP000290958"/>
    </source>
</evidence>
<comment type="caution">
    <text evidence="2">The sequence shown here is derived from an EMBL/GenBank/DDBJ whole genome shotgun (WGS) entry which is preliminary data.</text>
</comment>
<dbReference type="Gene3D" id="3.20.20.150">
    <property type="entry name" value="Divalent-metal-dependent TIM barrel enzymes"/>
    <property type="match status" value="1"/>
</dbReference>
<protein>
    <submittedName>
        <fullName evidence="2">Sugar phosphate isomerase/epimerase</fullName>
    </submittedName>
</protein>